<dbReference type="Gene3D" id="3.10.310.10">
    <property type="entry name" value="Diaminopimelate Epimerase, Chain A, domain 1"/>
    <property type="match status" value="2"/>
</dbReference>
<proteinExistence type="inferred from homology"/>
<evidence type="ECO:0000313" key="4">
    <source>
        <dbReference type="Proteomes" id="UP000604473"/>
    </source>
</evidence>
<dbReference type="Proteomes" id="UP000604473">
    <property type="component" value="Unassembled WGS sequence"/>
</dbReference>
<dbReference type="NCBIfam" id="TIGR00654">
    <property type="entry name" value="PhzF_family"/>
    <property type="match status" value="1"/>
</dbReference>
<gene>
    <name evidence="3" type="ORF">JMM60_19020</name>
</gene>
<sequence length="270" mass="28876">MIMYQVDAFAEEVLSGNPAAVLLLPDWLDEALMQAIARENNLAETAFAVARAEGGWELRWFTPTQEVDFCGHATLATAHVLIAHEGQAAPLSFHTRVGVLHVTQGPSGYRLDLPRLDPEPLDALPAEVAAQFPGGVIAAFRNFENVFVELEGADRVRDFVPDLAAIAGLGPVGLVVTGREGPGGRADFVLRYFVPGAGIPEDPVTGSIHATLTPYWAARLGRSRLTAYQASARGGWLDCELTGTRVMVAGAAVTFMKAEISLPGAERFRA</sequence>
<dbReference type="PANTHER" id="PTHR13774">
    <property type="entry name" value="PHENAZINE BIOSYNTHESIS PROTEIN"/>
    <property type="match status" value="1"/>
</dbReference>
<name>A0ABS1RYW5_RHOSU</name>
<keyword evidence="4" id="KW-1185">Reference proteome</keyword>
<accession>A0ABS1RYW5</accession>
<dbReference type="EMBL" id="JAESJJ010000036">
    <property type="protein sequence ID" value="MBL3610853.1"/>
    <property type="molecule type" value="Genomic_DNA"/>
</dbReference>
<dbReference type="RefSeq" id="WP_202250390.1">
    <property type="nucleotide sequence ID" value="NZ_JAESJJ010000036.1"/>
</dbReference>
<dbReference type="SUPFAM" id="SSF54506">
    <property type="entry name" value="Diaminopimelate epimerase-like"/>
    <property type="match status" value="1"/>
</dbReference>
<protein>
    <submittedName>
        <fullName evidence="3">PhzF family phenazine biosynthesis protein</fullName>
    </submittedName>
</protein>
<organism evidence="3 4">
    <name type="scientific">Rhodovulum sulfidophilum</name>
    <name type="common">Rhodobacter sulfidophilus</name>
    <dbReference type="NCBI Taxonomy" id="35806"/>
    <lineage>
        <taxon>Bacteria</taxon>
        <taxon>Pseudomonadati</taxon>
        <taxon>Pseudomonadota</taxon>
        <taxon>Alphaproteobacteria</taxon>
        <taxon>Rhodobacterales</taxon>
        <taxon>Paracoccaceae</taxon>
        <taxon>Rhodovulum</taxon>
    </lineage>
</organism>
<dbReference type="PANTHER" id="PTHR13774:SF17">
    <property type="entry name" value="PHENAZINE BIOSYNTHESIS-LIKE DOMAIN-CONTAINING PROTEIN"/>
    <property type="match status" value="1"/>
</dbReference>
<dbReference type="Pfam" id="PF02567">
    <property type="entry name" value="PhzC-PhzF"/>
    <property type="match status" value="1"/>
</dbReference>
<reference evidence="3 4" key="1">
    <citation type="submission" date="2021-01" db="EMBL/GenBank/DDBJ databases">
        <title>Draft genomes of Rhodovulum sulfidophilum.</title>
        <authorList>
            <person name="Guzman M.S."/>
        </authorList>
    </citation>
    <scope>NUCLEOTIDE SEQUENCE [LARGE SCALE GENOMIC DNA]</scope>
    <source>
        <strain evidence="3 4">AB35</strain>
    </source>
</reference>
<evidence type="ECO:0000256" key="1">
    <source>
        <dbReference type="ARBA" id="ARBA00008270"/>
    </source>
</evidence>
<comment type="caution">
    <text evidence="3">The sequence shown here is derived from an EMBL/GenBank/DDBJ whole genome shotgun (WGS) entry which is preliminary data.</text>
</comment>
<evidence type="ECO:0000313" key="3">
    <source>
        <dbReference type="EMBL" id="MBL3610853.1"/>
    </source>
</evidence>
<dbReference type="PIRSF" id="PIRSF016184">
    <property type="entry name" value="PhzC_PhzF"/>
    <property type="match status" value="1"/>
</dbReference>
<comment type="similarity">
    <text evidence="1">Belongs to the PhzF family.</text>
</comment>
<keyword evidence="2" id="KW-0413">Isomerase</keyword>
<evidence type="ECO:0000256" key="2">
    <source>
        <dbReference type="ARBA" id="ARBA00023235"/>
    </source>
</evidence>
<dbReference type="InterPro" id="IPR003719">
    <property type="entry name" value="Phenazine_PhzF-like"/>
</dbReference>